<evidence type="ECO:0000259" key="10">
    <source>
        <dbReference type="PROSITE" id="PS51059"/>
    </source>
</evidence>
<accession>A0A9D4R635</accession>
<dbReference type="InterPro" id="IPR004102">
    <property type="entry name" value="Poly(ADP-ribose)pol_reg_dom"/>
</dbReference>
<dbReference type="Pfam" id="PF00644">
    <property type="entry name" value="PARP"/>
    <property type="match status" value="1"/>
</dbReference>
<evidence type="ECO:0000256" key="4">
    <source>
        <dbReference type="ARBA" id="ARBA00022695"/>
    </source>
</evidence>
<comment type="caution">
    <text evidence="13">The sequence shown here is derived from an EMBL/GenBank/DDBJ whole genome shotgun (WGS) entry which is preliminary data.</text>
</comment>
<evidence type="ECO:0000256" key="1">
    <source>
        <dbReference type="ARBA" id="ARBA00004123"/>
    </source>
</evidence>
<dbReference type="GO" id="GO:0003950">
    <property type="term" value="F:NAD+ poly-ADP-ribosyltransferase activity"/>
    <property type="evidence" value="ECO:0007669"/>
    <property type="project" value="UniProtKB-UniRule"/>
</dbReference>
<sequence>ESTGADLNLKDVFGRTLMVALFWDQERMTDCTKAHQDLNLGVLKLLLDQGVSLEVPYSISYPLVPLFDVTMAGVPLDYSAPIEGTKMTPLVATLHSADLEMVRFLLKNGASVNQPDEDGLTPIMHAVRLNEKKLVCILLDFDYKENKGGDAHGSKPSLKKKVSCRVFAVMPAGKTTVDPDDDFPPKIAEDEDEDYPDASDCDNQDVDEDEGDDDAGMAEEGANAELESDSDHDTDVVEDEEEDGEAHHLPIPRLGSKQSSLRKQPTSIVINAEDFEKVEKTSNLNLDAQDKAGWSVVHHLVSPLVYGSYDNEELLYILHKAGASITLENKHGDTPLAQAIKSGGTPRLSKRLQDILGIEADKLESTKQSPFKLQTEPPKPGSSFEADSEEMLKKITPAPPENDIKKAVPKVDSNCLASTGGEIVFDQAQGIPYDVVLSKIEIHSFLYDTYNFYKIQIIHHKAKNIFILFTKWGRIGTTGQYQQTPYQKLSDAVASFCQIFKSKTGNKWTNIKEFSKVAKKYHLVAMDRQPQQALRVDFKLESRIPSQLPASVQLLLNEMIDVGMMQAALKKANMAEEYMPFGRIKREILIKARKMLHQIGEYVLEIDKRKSVQTFDKSEYHDFCVKISQLSTDYYSLIPVQGYAYERVEPLRNTATIRQHMRLLNTLLDIETASRIMLAAQHRIHEINPLDYIYRAIGCTVEPLREEEIESQYILKYIESSNKTAKVLCIYRVSRADEDQREKFTKLGNHRLLWHGSATSNFIGILSNGLQVAPSEAPLTGSAFGEGIYTADAFDKCYSYCRNFSQNSSVKCALLCANDHVQKLQQQSPGIGNNGDRTMLSLLDSRSTSDHMATPVSRSLPDGIGQGHRPMLDHLASAIQSLSGDNTGHDMTGTSLGTLITDL</sequence>
<evidence type="ECO:0000256" key="8">
    <source>
        <dbReference type="RuleBase" id="RU362114"/>
    </source>
</evidence>
<dbReference type="Pfam" id="PF05406">
    <property type="entry name" value="WGR"/>
    <property type="match status" value="1"/>
</dbReference>
<gene>
    <name evidence="13" type="ORF">DPMN_097140</name>
</gene>
<dbReference type="Pfam" id="PF12796">
    <property type="entry name" value="Ank_2"/>
    <property type="match status" value="1"/>
</dbReference>
<dbReference type="PANTHER" id="PTHR10459:SF108">
    <property type="entry name" value="POLY [ADP-RIBOSE] POLYMERASE"/>
    <property type="match status" value="1"/>
</dbReference>
<dbReference type="InterPro" id="IPR002110">
    <property type="entry name" value="Ankyrin_rpt"/>
</dbReference>
<evidence type="ECO:0000256" key="5">
    <source>
        <dbReference type="ARBA" id="ARBA00023027"/>
    </source>
</evidence>
<evidence type="ECO:0000256" key="3">
    <source>
        <dbReference type="ARBA" id="ARBA00022679"/>
    </source>
</evidence>
<dbReference type="GO" id="GO:0070212">
    <property type="term" value="P:protein poly-ADP-ribosylation"/>
    <property type="evidence" value="ECO:0007669"/>
    <property type="project" value="TreeGrafter"/>
</dbReference>
<evidence type="ECO:0000256" key="2">
    <source>
        <dbReference type="ARBA" id="ARBA00022676"/>
    </source>
</evidence>
<dbReference type="SUPFAM" id="SSF47587">
    <property type="entry name" value="Domain of poly(ADP-ribose) polymerase"/>
    <property type="match status" value="1"/>
</dbReference>
<feature type="repeat" description="ANK" evidence="7">
    <location>
        <begin position="85"/>
        <end position="117"/>
    </location>
</feature>
<keyword evidence="4" id="KW-0548">Nucleotidyltransferase</keyword>
<feature type="domain" description="PARP catalytic" evidence="10">
    <location>
        <begin position="688"/>
        <end position="903"/>
    </location>
</feature>
<dbReference type="GO" id="GO:0005730">
    <property type="term" value="C:nucleolus"/>
    <property type="evidence" value="ECO:0007669"/>
    <property type="project" value="TreeGrafter"/>
</dbReference>
<reference evidence="13" key="1">
    <citation type="journal article" date="2019" name="bioRxiv">
        <title>The Genome of the Zebra Mussel, Dreissena polymorpha: A Resource for Invasive Species Research.</title>
        <authorList>
            <person name="McCartney M.A."/>
            <person name="Auch B."/>
            <person name="Kono T."/>
            <person name="Mallez S."/>
            <person name="Zhang Y."/>
            <person name="Obille A."/>
            <person name="Becker A."/>
            <person name="Abrahante J.E."/>
            <person name="Garbe J."/>
            <person name="Badalamenti J.P."/>
            <person name="Herman A."/>
            <person name="Mangelson H."/>
            <person name="Liachko I."/>
            <person name="Sullivan S."/>
            <person name="Sone E.D."/>
            <person name="Koren S."/>
            <person name="Silverstein K.A.T."/>
            <person name="Beckman K.B."/>
            <person name="Gohl D.M."/>
        </authorList>
    </citation>
    <scope>NUCLEOTIDE SEQUENCE</scope>
    <source>
        <strain evidence="13">Duluth1</strain>
        <tissue evidence="13">Whole animal</tissue>
    </source>
</reference>
<dbReference type="SMART" id="SM00248">
    <property type="entry name" value="ANK"/>
    <property type="match status" value="5"/>
</dbReference>
<dbReference type="InterPro" id="IPR008893">
    <property type="entry name" value="WGR_domain"/>
</dbReference>
<feature type="domain" description="PARP alpha-helical" evidence="11">
    <location>
        <begin position="545"/>
        <end position="678"/>
    </location>
</feature>
<dbReference type="InterPro" id="IPR036616">
    <property type="entry name" value="Poly(ADP-ribose)pol_reg_dom_sf"/>
</dbReference>
<protein>
    <recommendedName>
        <fullName evidence="8">Poly [ADP-ribose] polymerase</fullName>
        <shortName evidence="8">PARP</shortName>
        <ecNumber evidence="8">2.4.2.-</ecNumber>
    </recommendedName>
</protein>
<evidence type="ECO:0000256" key="7">
    <source>
        <dbReference type="PROSITE-ProRule" id="PRU00023"/>
    </source>
</evidence>
<dbReference type="InterPro" id="IPR012317">
    <property type="entry name" value="Poly(ADP-ribose)pol_cat_dom"/>
</dbReference>
<dbReference type="InterPro" id="IPR050800">
    <property type="entry name" value="ARTD/PARP"/>
</dbReference>
<evidence type="ECO:0000259" key="12">
    <source>
        <dbReference type="PROSITE" id="PS51977"/>
    </source>
</evidence>
<keyword evidence="7" id="KW-0040">ANK repeat</keyword>
<dbReference type="PROSITE" id="PS50088">
    <property type="entry name" value="ANK_REPEAT"/>
    <property type="match status" value="1"/>
</dbReference>
<evidence type="ECO:0000259" key="11">
    <source>
        <dbReference type="PROSITE" id="PS51060"/>
    </source>
</evidence>
<keyword evidence="14" id="KW-1185">Reference proteome</keyword>
<evidence type="ECO:0000313" key="14">
    <source>
        <dbReference type="Proteomes" id="UP000828390"/>
    </source>
</evidence>
<organism evidence="13 14">
    <name type="scientific">Dreissena polymorpha</name>
    <name type="common">Zebra mussel</name>
    <name type="synonym">Mytilus polymorpha</name>
    <dbReference type="NCBI Taxonomy" id="45954"/>
    <lineage>
        <taxon>Eukaryota</taxon>
        <taxon>Metazoa</taxon>
        <taxon>Spiralia</taxon>
        <taxon>Lophotrochozoa</taxon>
        <taxon>Mollusca</taxon>
        <taxon>Bivalvia</taxon>
        <taxon>Autobranchia</taxon>
        <taxon>Heteroconchia</taxon>
        <taxon>Euheterodonta</taxon>
        <taxon>Imparidentia</taxon>
        <taxon>Neoheterodontei</taxon>
        <taxon>Myida</taxon>
        <taxon>Dreissenoidea</taxon>
        <taxon>Dreissenidae</taxon>
        <taxon>Dreissena</taxon>
    </lineage>
</organism>
<reference evidence="13" key="2">
    <citation type="submission" date="2020-11" db="EMBL/GenBank/DDBJ databases">
        <authorList>
            <person name="McCartney M.A."/>
            <person name="Auch B."/>
            <person name="Kono T."/>
            <person name="Mallez S."/>
            <person name="Becker A."/>
            <person name="Gohl D.M."/>
            <person name="Silverstein K.A.T."/>
            <person name="Koren S."/>
            <person name="Bechman K.B."/>
            <person name="Herman A."/>
            <person name="Abrahante J.E."/>
            <person name="Garbe J."/>
        </authorList>
    </citation>
    <scope>NUCLEOTIDE SEQUENCE</scope>
    <source>
        <strain evidence="13">Duluth1</strain>
        <tissue evidence="13">Whole animal</tissue>
    </source>
</reference>
<dbReference type="Proteomes" id="UP000828390">
    <property type="component" value="Unassembled WGS sequence"/>
</dbReference>
<dbReference type="SUPFAM" id="SSF48403">
    <property type="entry name" value="Ankyrin repeat"/>
    <property type="match status" value="1"/>
</dbReference>
<dbReference type="AlphaFoldDB" id="A0A9D4R635"/>
<evidence type="ECO:0000256" key="6">
    <source>
        <dbReference type="ARBA" id="ARBA00023242"/>
    </source>
</evidence>
<keyword evidence="3 8" id="KW-0808">Transferase</keyword>
<dbReference type="CDD" id="cd07997">
    <property type="entry name" value="WGR_PARP"/>
    <property type="match status" value="1"/>
</dbReference>
<dbReference type="InterPro" id="IPR036770">
    <property type="entry name" value="Ankyrin_rpt-contain_sf"/>
</dbReference>
<comment type="subcellular location">
    <subcellularLocation>
        <location evidence="1">Nucleus</location>
    </subcellularLocation>
</comment>
<dbReference type="PROSITE" id="PS51059">
    <property type="entry name" value="PARP_CATALYTIC"/>
    <property type="match status" value="1"/>
</dbReference>
<dbReference type="InterPro" id="IPR036930">
    <property type="entry name" value="WGR_dom_sf"/>
</dbReference>
<dbReference type="Pfam" id="PF02877">
    <property type="entry name" value="PARP_reg"/>
    <property type="match status" value="1"/>
</dbReference>
<dbReference type="PROSITE" id="PS50297">
    <property type="entry name" value="ANK_REP_REGION"/>
    <property type="match status" value="1"/>
</dbReference>
<dbReference type="PROSITE" id="PS51060">
    <property type="entry name" value="PARP_ALPHA_HD"/>
    <property type="match status" value="1"/>
</dbReference>
<feature type="region of interest" description="Disordered" evidence="9">
    <location>
        <begin position="173"/>
        <end position="263"/>
    </location>
</feature>
<dbReference type="PROSITE" id="PS51977">
    <property type="entry name" value="WGR"/>
    <property type="match status" value="1"/>
</dbReference>
<feature type="compositionally biased region" description="Acidic residues" evidence="9">
    <location>
        <begin position="189"/>
        <end position="217"/>
    </location>
</feature>
<feature type="region of interest" description="Disordered" evidence="9">
    <location>
        <begin position="366"/>
        <end position="385"/>
    </location>
</feature>
<dbReference type="SUPFAM" id="SSF56399">
    <property type="entry name" value="ADP-ribosylation"/>
    <property type="match status" value="1"/>
</dbReference>
<dbReference type="Gene3D" id="3.90.228.10">
    <property type="match status" value="1"/>
</dbReference>
<keyword evidence="5 8" id="KW-0520">NAD</keyword>
<evidence type="ECO:0000256" key="9">
    <source>
        <dbReference type="SAM" id="MobiDB-lite"/>
    </source>
</evidence>
<proteinExistence type="predicted"/>
<dbReference type="PANTHER" id="PTHR10459">
    <property type="entry name" value="DNA LIGASE"/>
    <property type="match status" value="1"/>
</dbReference>
<dbReference type="SUPFAM" id="SSF142921">
    <property type="entry name" value="WGR domain-like"/>
    <property type="match status" value="1"/>
</dbReference>
<dbReference type="SMART" id="SM00773">
    <property type="entry name" value="WGR"/>
    <property type="match status" value="1"/>
</dbReference>
<dbReference type="GO" id="GO:0016779">
    <property type="term" value="F:nucleotidyltransferase activity"/>
    <property type="evidence" value="ECO:0007669"/>
    <property type="project" value="UniProtKB-KW"/>
</dbReference>
<dbReference type="GO" id="GO:0006302">
    <property type="term" value="P:double-strand break repair"/>
    <property type="evidence" value="ECO:0007669"/>
    <property type="project" value="TreeGrafter"/>
</dbReference>
<evidence type="ECO:0000313" key="13">
    <source>
        <dbReference type="EMBL" id="KAH3854595.1"/>
    </source>
</evidence>
<dbReference type="Gene3D" id="1.20.142.10">
    <property type="entry name" value="Poly(ADP-ribose) polymerase, regulatory domain"/>
    <property type="match status" value="1"/>
</dbReference>
<dbReference type="GO" id="GO:1990404">
    <property type="term" value="F:NAD+-protein mono-ADP-ribosyltransferase activity"/>
    <property type="evidence" value="ECO:0007669"/>
    <property type="project" value="TreeGrafter"/>
</dbReference>
<dbReference type="EMBL" id="JAIWYP010000003">
    <property type="protein sequence ID" value="KAH3854595.1"/>
    <property type="molecule type" value="Genomic_DNA"/>
</dbReference>
<name>A0A9D4R635_DREPO</name>
<dbReference type="EC" id="2.4.2.-" evidence="8"/>
<keyword evidence="2 8" id="KW-0328">Glycosyltransferase</keyword>
<dbReference type="Gene3D" id="1.25.40.20">
    <property type="entry name" value="Ankyrin repeat-containing domain"/>
    <property type="match status" value="2"/>
</dbReference>
<feature type="non-terminal residue" evidence="13">
    <location>
        <position position="903"/>
    </location>
</feature>
<feature type="domain" description="WGR" evidence="12">
    <location>
        <begin position="420"/>
        <end position="521"/>
    </location>
</feature>
<keyword evidence="6" id="KW-0539">Nucleus</keyword>